<evidence type="ECO:0000313" key="2">
    <source>
        <dbReference type="WBParaSite" id="Gr19_v10_g5289.t1"/>
    </source>
</evidence>
<proteinExistence type="predicted"/>
<evidence type="ECO:0000313" key="1">
    <source>
        <dbReference type="Proteomes" id="UP000887572"/>
    </source>
</evidence>
<accession>A0A914HZS1</accession>
<reference evidence="2" key="1">
    <citation type="submission" date="2022-11" db="UniProtKB">
        <authorList>
            <consortium name="WormBaseParasite"/>
        </authorList>
    </citation>
    <scope>IDENTIFICATION</scope>
</reference>
<dbReference type="Proteomes" id="UP000887572">
    <property type="component" value="Unplaced"/>
</dbReference>
<protein>
    <submittedName>
        <fullName evidence="2">Uncharacterized protein</fullName>
    </submittedName>
</protein>
<dbReference type="AlphaFoldDB" id="A0A914HZS1"/>
<organism evidence="1 2">
    <name type="scientific">Globodera rostochiensis</name>
    <name type="common">Golden nematode worm</name>
    <name type="synonym">Heterodera rostochiensis</name>
    <dbReference type="NCBI Taxonomy" id="31243"/>
    <lineage>
        <taxon>Eukaryota</taxon>
        <taxon>Metazoa</taxon>
        <taxon>Ecdysozoa</taxon>
        <taxon>Nematoda</taxon>
        <taxon>Chromadorea</taxon>
        <taxon>Rhabditida</taxon>
        <taxon>Tylenchina</taxon>
        <taxon>Tylenchomorpha</taxon>
        <taxon>Tylenchoidea</taxon>
        <taxon>Heteroderidae</taxon>
        <taxon>Heteroderinae</taxon>
        <taxon>Globodera</taxon>
    </lineage>
</organism>
<dbReference type="WBParaSite" id="Gr19_v10_g5289.t1">
    <property type="protein sequence ID" value="Gr19_v10_g5289.t1"/>
    <property type="gene ID" value="Gr19_v10_g5289"/>
</dbReference>
<sequence length="72" mass="8303">MHPTFSKRFLSHCTKAIRLMYWQSAHKLTAARAGACIKRRQGLTDFPPLPNRFRFSSSHRPLCSSSCPKIRN</sequence>
<name>A0A914HZS1_GLORO</name>
<keyword evidence="1" id="KW-1185">Reference proteome</keyword>